<dbReference type="SUPFAM" id="SSF55729">
    <property type="entry name" value="Acyl-CoA N-acyltransferases (Nat)"/>
    <property type="match status" value="1"/>
</dbReference>
<dbReference type="EC" id="2.3.2.30" evidence="7"/>
<evidence type="ECO:0000256" key="5">
    <source>
        <dbReference type="ARBA" id="ARBA00023315"/>
    </source>
</evidence>
<keyword evidence="2" id="KW-0444">Lipid biosynthesis</keyword>
<keyword evidence="4" id="KW-0443">Lipid metabolism</keyword>
<comment type="pathway">
    <text evidence="1">Lipid metabolism.</text>
</comment>
<evidence type="ECO:0000313" key="12">
    <source>
        <dbReference type="Proteomes" id="UP000199372"/>
    </source>
</evidence>
<dbReference type="PANTHER" id="PTHR37323">
    <property type="entry name" value="GCN5-RELATED N-ACETYLTRANSFERASE"/>
    <property type="match status" value="1"/>
</dbReference>
<dbReference type="GO" id="GO:0043810">
    <property type="term" value="F:ornithine-acyl [acyl carrier protein] N-acyltransferase activity"/>
    <property type="evidence" value="ECO:0007669"/>
    <property type="project" value="UniProtKB-EC"/>
</dbReference>
<evidence type="ECO:0000256" key="10">
    <source>
        <dbReference type="ARBA" id="ARBA00047785"/>
    </source>
</evidence>
<keyword evidence="3 11" id="KW-0808">Transferase</keyword>
<comment type="similarity">
    <text evidence="6">Belongs to the acetyltransferase family. OlsB subfamily.</text>
</comment>
<evidence type="ECO:0000256" key="9">
    <source>
        <dbReference type="ARBA" id="ARBA00045724"/>
    </source>
</evidence>
<proteinExistence type="inferred from homology"/>
<evidence type="ECO:0000256" key="8">
    <source>
        <dbReference type="ARBA" id="ARBA00039866"/>
    </source>
</evidence>
<dbReference type="AlphaFoldDB" id="A0A1H8BHE8"/>
<evidence type="ECO:0000256" key="7">
    <source>
        <dbReference type="ARBA" id="ARBA00039058"/>
    </source>
</evidence>
<evidence type="ECO:0000256" key="3">
    <source>
        <dbReference type="ARBA" id="ARBA00022679"/>
    </source>
</evidence>
<sequence length="220" mass="23213">MALRARIFPVDRDGPDAVDDRATHATVEDSVSGAPVAAFRALSLRGPELANASYAGQFYDLSKLAAFPAPLIELGRFCVAPGVGDPDILRLAWAGITRLADRDDAGLLFGCTSFAGCDPAPHAAALSLLGARYRGPDRWRPTPGRGPVVRFDDLAPAIDPRAALQAMPTLMRSYLGMGGWVSDHAVIDAGMGTLHVFTGVETARIPPARARRLRALAATG</sequence>
<dbReference type="Proteomes" id="UP000199372">
    <property type="component" value="Unassembled WGS sequence"/>
</dbReference>
<protein>
    <recommendedName>
        <fullName evidence="8">L-ornithine N(alpha)-acyltransferase</fullName>
        <ecNumber evidence="7">2.3.2.30</ecNumber>
    </recommendedName>
</protein>
<dbReference type="GO" id="GO:0006629">
    <property type="term" value="P:lipid metabolic process"/>
    <property type="evidence" value="ECO:0007669"/>
    <property type="project" value="UniProtKB-KW"/>
</dbReference>
<accession>A0A1H8BHE8</accession>
<reference evidence="12" key="1">
    <citation type="submission" date="2016-10" db="EMBL/GenBank/DDBJ databases">
        <authorList>
            <person name="Varghese N."/>
            <person name="Submissions S."/>
        </authorList>
    </citation>
    <scope>NUCLEOTIDE SEQUENCE [LARGE SCALE GENOMIC DNA]</scope>
    <source>
        <strain evidence="12">DSM 26893</strain>
    </source>
</reference>
<dbReference type="PANTHER" id="PTHR37323:SF1">
    <property type="entry name" value="L-ORNITHINE N(ALPHA)-ACYLTRANSFERASE"/>
    <property type="match status" value="1"/>
</dbReference>
<dbReference type="InterPro" id="IPR016181">
    <property type="entry name" value="Acyl_CoA_acyltransferase"/>
</dbReference>
<comment type="catalytic activity">
    <reaction evidence="10">
        <text>a (3R)-hydroxyacyl-[ACP] + L-ornithine = a lyso-ornithine lipid + holo-[ACP] + H(+)</text>
        <dbReference type="Rhea" id="RHEA:20633"/>
        <dbReference type="Rhea" id="RHEA-COMP:9685"/>
        <dbReference type="Rhea" id="RHEA-COMP:9945"/>
        <dbReference type="ChEBI" id="CHEBI:15378"/>
        <dbReference type="ChEBI" id="CHEBI:46911"/>
        <dbReference type="ChEBI" id="CHEBI:64479"/>
        <dbReference type="ChEBI" id="CHEBI:78827"/>
        <dbReference type="ChEBI" id="CHEBI:138482"/>
        <dbReference type="EC" id="2.3.2.30"/>
    </reaction>
    <physiologicalReaction direction="left-to-right" evidence="10">
        <dbReference type="Rhea" id="RHEA:20634"/>
    </physiologicalReaction>
</comment>
<evidence type="ECO:0000256" key="4">
    <source>
        <dbReference type="ARBA" id="ARBA00023098"/>
    </source>
</evidence>
<keyword evidence="5 11" id="KW-0012">Acyltransferase</keyword>
<gene>
    <name evidence="11" type="ORF">SAMN04488011_101600</name>
</gene>
<dbReference type="EMBL" id="FOCM01000001">
    <property type="protein sequence ID" value="SEM82295.1"/>
    <property type="molecule type" value="Genomic_DNA"/>
</dbReference>
<evidence type="ECO:0000313" key="11">
    <source>
        <dbReference type="EMBL" id="SEM82295.1"/>
    </source>
</evidence>
<organism evidence="11 12">
    <name type="scientific">Palleronia pelagia</name>
    <dbReference type="NCBI Taxonomy" id="387096"/>
    <lineage>
        <taxon>Bacteria</taxon>
        <taxon>Pseudomonadati</taxon>
        <taxon>Pseudomonadota</taxon>
        <taxon>Alphaproteobacteria</taxon>
        <taxon>Rhodobacterales</taxon>
        <taxon>Roseobacteraceae</taxon>
        <taxon>Palleronia</taxon>
    </lineage>
</organism>
<dbReference type="Pfam" id="PF13444">
    <property type="entry name" value="Acetyltransf_5"/>
    <property type="match status" value="1"/>
</dbReference>
<evidence type="ECO:0000256" key="2">
    <source>
        <dbReference type="ARBA" id="ARBA00022516"/>
    </source>
</evidence>
<comment type="function">
    <text evidence="9">Catalyzes the first step in the biosynthesis of ornithine lipids, which are phosphorus-free membrane lipids. Catalyzes the 3-hydroxyacyl-acyl carrier protein-dependent acylation of ornithine to form lyso-ornithine lipid (LOL).</text>
</comment>
<evidence type="ECO:0000256" key="1">
    <source>
        <dbReference type="ARBA" id="ARBA00005189"/>
    </source>
</evidence>
<evidence type="ECO:0000256" key="6">
    <source>
        <dbReference type="ARBA" id="ARBA00038095"/>
    </source>
</evidence>
<dbReference type="Gene3D" id="3.40.630.30">
    <property type="match status" value="1"/>
</dbReference>
<keyword evidence="12" id="KW-1185">Reference proteome</keyword>
<name>A0A1H8BHE8_9RHOB</name>
<dbReference type="InterPro" id="IPR052351">
    <property type="entry name" value="Ornithine_N-alpha-AT"/>
</dbReference>